<protein>
    <submittedName>
        <fullName evidence="1">Uncharacterized protein</fullName>
    </submittedName>
</protein>
<dbReference type="KEGG" id="dfe:Dfer_0735"/>
<sequence>MISLLNGFAHRLTCRNAFFMFCRAVSCHVGVGWRRTSKFEICYRNVLLICFRNLIQFNQLICNIMRNLLLSTLLLLLLHFGQYLQAQSASQGSLADTENVPSYVANVTVNSEGKIRLVVDNPENLRCKITIFDDRDKVIYQEFSSQNKYRKLIDISPVPGDSAKVILTIDGKRFVYHIKKTEWRRTYTVEPVIALR</sequence>
<dbReference type="HOGENOM" id="CLU_1388332_0_0_10"/>
<keyword evidence="2" id="KW-1185">Reference proteome</keyword>
<organism evidence="1 2">
    <name type="scientific">Dyadobacter fermentans (strain ATCC 700827 / DSM 18053 / CIP 107007 / KCTC 52180 / NS114)</name>
    <dbReference type="NCBI Taxonomy" id="471854"/>
    <lineage>
        <taxon>Bacteria</taxon>
        <taxon>Pseudomonadati</taxon>
        <taxon>Bacteroidota</taxon>
        <taxon>Cytophagia</taxon>
        <taxon>Cytophagales</taxon>
        <taxon>Spirosomataceae</taxon>
        <taxon>Dyadobacter</taxon>
    </lineage>
</organism>
<evidence type="ECO:0000313" key="2">
    <source>
        <dbReference type="Proteomes" id="UP000002011"/>
    </source>
</evidence>
<evidence type="ECO:0000313" key="1">
    <source>
        <dbReference type="EMBL" id="ACT91996.1"/>
    </source>
</evidence>
<dbReference type="EMBL" id="CP001619">
    <property type="protein sequence ID" value="ACT91996.1"/>
    <property type="molecule type" value="Genomic_DNA"/>
</dbReference>
<proteinExistence type="predicted"/>
<dbReference type="STRING" id="471854.Dfer_0735"/>
<reference evidence="1 2" key="1">
    <citation type="journal article" date="2009" name="Stand. Genomic Sci.">
        <title>Complete genome sequence of Dyadobacter fermentans type strain (NS114).</title>
        <authorList>
            <person name="Lang E."/>
            <person name="Lapidus A."/>
            <person name="Chertkov O."/>
            <person name="Brettin T."/>
            <person name="Detter J.C."/>
            <person name="Han C."/>
            <person name="Copeland A."/>
            <person name="Glavina Del Rio T."/>
            <person name="Nolan M."/>
            <person name="Chen F."/>
            <person name="Lucas S."/>
            <person name="Tice H."/>
            <person name="Cheng J.F."/>
            <person name="Land M."/>
            <person name="Hauser L."/>
            <person name="Chang Y.J."/>
            <person name="Jeffries C.D."/>
            <person name="Kopitz M."/>
            <person name="Bruce D."/>
            <person name="Goodwin L."/>
            <person name="Pitluck S."/>
            <person name="Ovchinnikova G."/>
            <person name="Pati A."/>
            <person name="Ivanova N."/>
            <person name="Mavrommatis K."/>
            <person name="Chen A."/>
            <person name="Palaniappan K."/>
            <person name="Chain P."/>
            <person name="Bristow J."/>
            <person name="Eisen J.A."/>
            <person name="Markowitz V."/>
            <person name="Hugenholtz P."/>
            <person name="Goker M."/>
            <person name="Rohde M."/>
            <person name="Kyrpides N.C."/>
            <person name="Klenk H.P."/>
        </authorList>
    </citation>
    <scope>NUCLEOTIDE SEQUENCE [LARGE SCALE GENOMIC DNA]</scope>
    <source>
        <strain evidence="2">ATCC 700827 / DSM 18053 / CIP 107007 / KCTC 52180 / NS114</strain>
    </source>
</reference>
<accession>C6W1D9</accession>
<dbReference type="AlphaFoldDB" id="C6W1D9"/>
<name>C6W1D9_DYAFD</name>
<gene>
    <name evidence="1" type="ordered locus">Dfer_0735</name>
</gene>
<dbReference type="Proteomes" id="UP000002011">
    <property type="component" value="Chromosome"/>
</dbReference>